<dbReference type="Pfam" id="PF14236">
    <property type="entry name" value="DruA"/>
    <property type="match status" value="1"/>
</dbReference>
<name>T1CIN3_9ZZZZ</name>
<evidence type="ECO:0000313" key="2">
    <source>
        <dbReference type="EMBL" id="EQD66459.1"/>
    </source>
</evidence>
<organism evidence="2">
    <name type="scientific">mine drainage metagenome</name>
    <dbReference type="NCBI Taxonomy" id="410659"/>
    <lineage>
        <taxon>unclassified sequences</taxon>
        <taxon>metagenomes</taxon>
        <taxon>ecological metagenomes</taxon>
    </lineage>
</organism>
<reference evidence="2" key="1">
    <citation type="submission" date="2013-08" db="EMBL/GenBank/DDBJ databases">
        <authorList>
            <person name="Mendez C."/>
            <person name="Richter M."/>
            <person name="Ferrer M."/>
            <person name="Sanchez J."/>
        </authorList>
    </citation>
    <scope>NUCLEOTIDE SEQUENCE</scope>
</reference>
<protein>
    <recommendedName>
        <fullName evidence="1">H repeat-associated protein N-terminal domain-containing protein</fullName>
    </recommendedName>
</protein>
<evidence type="ECO:0000259" key="1">
    <source>
        <dbReference type="Pfam" id="PF13808"/>
    </source>
</evidence>
<dbReference type="InterPro" id="IPR051698">
    <property type="entry name" value="Transposase_11-like"/>
</dbReference>
<dbReference type="InterPro" id="IPR032806">
    <property type="entry name" value="YbfD_N"/>
</dbReference>
<reference evidence="2" key="2">
    <citation type="journal article" date="2014" name="ISME J.">
        <title>Microbial stratification in low pH oxic and suboxic macroscopic growths along an acid mine drainage.</title>
        <authorList>
            <person name="Mendez-Garcia C."/>
            <person name="Mesa V."/>
            <person name="Sprenger R.R."/>
            <person name="Richter M."/>
            <person name="Diez M.S."/>
            <person name="Solano J."/>
            <person name="Bargiela R."/>
            <person name="Golyshina O.V."/>
            <person name="Manteca A."/>
            <person name="Ramos J.L."/>
            <person name="Gallego J.R."/>
            <person name="Llorente I."/>
            <person name="Martins Dos Santos V.A."/>
            <person name="Jensen O.N."/>
            <person name="Pelaez A.I."/>
            <person name="Sanchez J."/>
            <person name="Ferrer M."/>
        </authorList>
    </citation>
    <scope>NUCLEOTIDE SEQUENCE</scope>
</reference>
<accession>T1CIN3</accession>
<sequence length="354" mass="40097">MLKDIQVRRVRPEENGRYQELMQAHHYLGALGKIGETLWYVATWGQEWVALLSFSAAALKIAARERWIGWSARQQYARLHLLANNCRYCVLPDWHRPNVASRILALCERRLSADWLEAFGHPILLLETFVDPRRHRGTLYRAANWIEVGSTLGYRRRHGGYSATTDSPKTVLLRPLCPQARAILSAADLPAPFARGVPKLMLTAAQMQSLPEFFRQIPDPRRGQGRRHSLHVVLALAAAATLCGARGYQHIAEWAEQLSQSARARFRCRRVRGEYLVPSFGVIRDVLMRVDPQHFERALQNWNAQFALKDRTLALDGKTMCNAIDDSGARTHLMSVIGHETGACYAQKKSVSCP</sequence>
<gene>
    <name evidence="2" type="ORF">B1A_08140</name>
</gene>
<dbReference type="PANTHER" id="PTHR30298:SF0">
    <property type="entry name" value="PROTEIN YBFL-RELATED"/>
    <property type="match status" value="1"/>
</dbReference>
<dbReference type="AlphaFoldDB" id="T1CIN3"/>
<dbReference type="Pfam" id="PF13808">
    <property type="entry name" value="DDE_Tnp_1_assoc"/>
    <property type="match status" value="1"/>
</dbReference>
<dbReference type="EMBL" id="AUZX01005825">
    <property type="protein sequence ID" value="EQD66459.1"/>
    <property type="molecule type" value="Genomic_DNA"/>
</dbReference>
<comment type="caution">
    <text evidence="2">The sequence shown here is derived from an EMBL/GenBank/DDBJ whole genome shotgun (WGS) entry which is preliminary data.</text>
</comment>
<dbReference type="PANTHER" id="PTHR30298">
    <property type="entry name" value="H REPEAT-ASSOCIATED PREDICTED TRANSPOSASE"/>
    <property type="match status" value="1"/>
</dbReference>
<proteinExistence type="predicted"/>
<feature type="domain" description="H repeat-associated protein N-terminal" evidence="1">
    <location>
        <begin position="212"/>
        <end position="302"/>
    </location>
</feature>
<dbReference type="InterPro" id="IPR025639">
    <property type="entry name" value="DruA"/>
</dbReference>